<organism evidence="12 13">
    <name type="scientific">Stenotrophomonas maltophilia (strain R551-3)</name>
    <dbReference type="NCBI Taxonomy" id="391008"/>
    <lineage>
        <taxon>Bacteria</taxon>
        <taxon>Pseudomonadati</taxon>
        <taxon>Pseudomonadota</taxon>
        <taxon>Gammaproteobacteria</taxon>
        <taxon>Lysobacterales</taxon>
        <taxon>Lysobacteraceae</taxon>
        <taxon>Stenotrophomonas</taxon>
        <taxon>Stenotrophomonas maltophilia group</taxon>
    </lineage>
</organism>
<evidence type="ECO:0000256" key="4">
    <source>
        <dbReference type="ARBA" id="ARBA00022475"/>
    </source>
</evidence>
<dbReference type="Gene3D" id="3.30.1150.10">
    <property type="match status" value="1"/>
</dbReference>
<accession>B4SJZ6</accession>
<keyword evidence="8" id="KW-1133">Transmembrane helix</keyword>
<dbReference type="Proteomes" id="UP000001867">
    <property type="component" value="Chromosome"/>
</dbReference>
<reference evidence="12 13" key="1">
    <citation type="submission" date="2008-06" db="EMBL/GenBank/DDBJ databases">
        <title>Complete sequence of Stenotrophomonas maltophilia R551-3.</title>
        <authorList>
            <consortium name="US DOE Joint Genome Institute"/>
            <person name="Lucas S."/>
            <person name="Copeland A."/>
            <person name="Lapidus A."/>
            <person name="Glavina del Rio T."/>
            <person name="Dalin E."/>
            <person name="Tice H."/>
            <person name="Pitluck S."/>
            <person name="Chain P."/>
            <person name="Malfatti S."/>
            <person name="Shin M."/>
            <person name="Vergez L."/>
            <person name="Lang D."/>
            <person name="Schmutz J."/>
            <person name="Larimer F."/>
            <person name="Land M."/>
            <person name="Hauser L."/>
            <person name="Kyrpides N."/>
            <person name="Mikhailova N."/>
            <person name="Taghavi S."/>
            <person name="Monchy S."/>
            <person name="Newman L."/>
            <person name="Vangronsveld J."/>
            <person name="van der Lelie D."/>
            <person name="Richardson P."/>
        </authorList>
    </citation>
    <scope>NUCLEOTIDE SEQUENCE [LARGE SCALE GENOMIC DNA]</scope>
    <source>
        <strain evidence="12 13">R551-3</strain>
    </source>
</reference>
<evidence type="ECO:0000256" key="7">
    <source>
        <dbReference type="ARBA" id="ARBA00022927"/>
    </source>
</evidence>
<dbReference type="PANTHER" id="PTHR33446">
    <property type="entry name" value="PROTEIN TONB-RELATED"/>
    <property type="match status" value="1"/>
</dbReference>
<dbReference type="PANTHER" id="PTHR33446:SF2">
    <property type="entry name" value="PROTEIN TONB"/>
    <property type="match status" value="1"/>
</dbReference>
<evidence type="ECO:0000256" key="3">
    <source>
        <dbReference type="ARBA" id="ARBA00022448"/>
    </source>
</evidence>
<keyword evidence="5" id="KW-0997">Cell inner membrane</keyword>
<dbReference type="Pfam" id="PF03544">
    <property type="entry name" value="TonB_C"/>
    <property type="match status" value="1"/>
</dbReference>
<keyword evidence="10" id="KW-0732">Signal</keyword>
<dbReference type="SUPFAM" id="SSF74653">
    <property type="entry name" value="TolA/TonB C-terminal domain"/>
    <property type="match status" value="1"/>
</dbReference>
<comment type="similarity">
    <text evidence="2">Belongs to the TonB family.</text>
</comment>
<dbReference type="PROSITE" id="PS52015">
    <property type="entry name" value="TONB_CTD"/>
    <property type="match status" value="1"/>
</dbReference>
<evidence type="ECO:0000256" key="8">
    <source>
        <dbReference type="ARBA" id="ARBA00022989"/>
    </source>
</evidence>
<keyword evidence="7" id="KW-0653">Protein transport</keyword>
<dbReference type="HOGENOM" id="CLU_1336842_0_0_6"/>
<dbReference type="InterPro" id="IPR037682">
    <property type="entry name" value="TonB_C"/>
</dbReference>
<dbReference type="GO" id="GO:0015031">
    <property type="term" value="P:protein transport"/>
    <property type="evidence" value="ECO:0007669"/>
    <property type="project" value="UniProtKB-KW"/>
</dbReference>
<evidence type="ECO:0000256" key="10">
    <source>
        <dbReference type="SAM" id="SignalP"/>
    </source>
</evidence>
<keyword evidence="3" id="KW-0813">Transport</keyword>
<name>B4SJZ6_STRM5</name>
<feature type="domain" description="TonB C-terminal" evidence="11">
    <location>
        <begin position="119"/>
        <end position="211"/>
    </location>
</feature>
<keyword evidence="4" id="KW-1003">Cell membrane</keyword>
<dbReference type="STRING" id="391008.Smal_0623"/>
<dbReference type="InterPro" id="IPR051045">
    <property type="entry name" value="TonB-dependent_transducer"/>
</dbReference>
<keyword evidence="6" id="KW-0812">Transmembrane</keyword>
<dbReference type="GO" id="GO:0031992">
    <property type="term" value="F:energy transducer activity"/>
    <property type="evidence" value="ECO:0007669"/>
    <property type="project" value="TreeGrafter"/>
</dbReference>
<feature type="signal peptide" evidence="10">
    <location>
        <begin position="1"/>
        <end position="23"/>
    </location>
</feature>
<evidence type="ECO:0000313" key="13">
    <source>
        <dbReference type="Proteomes" id="UP000001867"/>
    </source>
</evidence>
<dbReference type="InterPro" id="IPR006260">
    <property type="entry name" value="TonB/TolA_C"/>
</dbReference>
<evidence type="ECO:0000256" key="6">
    <source>
        <dbReference type="ARBA" id="ARBA00022692"/>
    </source>
</evidence>
<evidence type="ECO:0000313" key="12">
    <source>
        <dbReference type="EMBL" id="ACF50328.1"/>
    </source>
</evidence>
<dbReference type="AlphaFoldDB" id="B4SJZ6"/>
<evidence type="ECO:0000256" key="2">
    <source>
        <dbReference type="ARBA" id="ARBA00006555"/>
    </source>
</evidence>
<gene>
    <name evidence="12" type="ordered locus">Smal_0623</name>
</gene>
<feature type="chain" id="PRO_5002826058" evidence="10">
    <location>
        <begin position="24"/>
        <end position="211"/>
    </location>
</feature>
<dbReference type="GO" id="GO:0098797">
    <property type="term" value="C:plasma membrane protein complex"/>
    <property type="evidence" value="ECO:0007669"/>
    <property type="project" value="TreeGrafter"/>
</dbReference>
<protein>
    <submittedName>
        <fullName evidence="12">TonB family protein</fullName>
    </submittedName>
</protein>
<dbReference type="KEGG" id="smt:Smal_0623"/>
<dbReference type="GO" id="GO:0055085">
    <property type="term" value="P:transmembrane transport"/>
    <property type="evidence" value="ECO:0007669"/>
    <property type="project" value="InterPro"/>
</dbReference>
<keyword evidence="9" id="KW-0472">Membrane</keyword>
<sequence precursor="true">MASWARMILMVLAGLLPAITAPAAAPVAETACSPLAAVPGLRDRGVTALSMRPEGGRCVVEVTAADGKALLRQQQMLSVLAQHACAAPAEVTVDGAQMSLTLRLPKHCAARGARDLFAGEGIPWMQPRGVSPRYPPEAMQQGLSGRSQLKALIDAQGAVAAVIVETSSGYALLDEAAVEELRGWRFVRADAESTVPELTIVRVPMRYELVE</sequence>
<dbReference type="OrthoDB" id="6052744at2"/>
<proteinExistence type="inferred from homology"/>
<dbReference type="EMBL" id="CP001111">
    <property type="protein sequence ID" value="ACF50328.1"/>
    <property type="molecule type" value="Genomic_DNA"/>
</dbReference>
<dbReference type="eggNOG" id="COG0810">
    <property type="taxonomic scope" value="Bacteria"/>
</dbReference>
<evidence type="ECO:0000259" key="11">
    <source>
        <dbReference type="PROSITE" id="PS52015"/>
    </source>
</evidence>
<comment type="subcellular location">
    <subcellularLocation>
        <location evidence="1">Cell inner membrane</location>
        <topology evidence="1">Single-pass membrane protein</topology>
        <orientation evidence="1">Periplasmic side</orientation>
    </subcellularLocation>
</comment>
<dbReference type="NCBIfam" id="TIGR01352">
    <property type="entry name" value="tonB_Cterm"/>
    <property type="match status" value="1"/>
</dbReference>
<evidence type="ECO:0000256" key="1">
    <source>
        <dbReference type="ARBA" id="ARBA00004383"/>
    </source>
</evidence>
<evidence type="ECO:0000256" key="5">
    <source>
        <dbReference type="ARBA" id="ARBA00022519"/>
    </source>
</evidence>
<evidence type="ECO:0000256" key="9">
    <source>
        <dbReference type="ARBA" id="ARBA00023136"/>
    </source>
</evidence>